<dbReference type="GO" id="GO:0044423">
    <property type="term" value="C:virion component"/>
    <property type="evidence" value="ECO:0007669"/>
    <property type="project" value="UniProtKB-KW"/>
</dbReference>
<proteinExistence type="predicted"/>
<evidence type="ECO:0000256" key="8">
    <source>
        <dbReference type="ARBA" id="ARBA00023009"/>
    </source>
</evidence>
<keyword evidence="6" id="KW-0946">Virion</keyword>
<evidence type="ECO:0000256" key="1">
    <source>
        <dbReference type="ARBA" id="ARBA00003421"/>
    </source>
</evidence>
<reference evidence="12" key="1">
    <citation type="journal article" date="2017" name="Genes (Basel)">
        <title>Genome Analysis of a Novel Broad Host Range Proteobacteria Phage Isolated from a Bioreactor Treating Industrial Wastewater.</title>
        <authorList>
            <person name="de Leeuw M."/>
            <person name="Baron M."/>
            <person name="Brenner A."/>
            <person name="Kushmaro A."/>
        </authorList>
    </citation>
    <scope>NUCLEOTIDE SEQUENCE [LARGE SCALE GENOMIC DNA]</scope>
</reference>
<dbReference type="Proteomes" id="UP000225023">
    <property type="component" value="Segment"/>
</dbReference>
<evidence type="ECO:0000256" key="10">
    <source>
        <dbReference type="ARBA" id="ARBA00023296"/>
    </source>
</evidence>
<evidence type="ECO:0000256" key="7">
    <source>
        <dbReference type="ARBA" id="ARBA00022950"/>
    </source>
</evidence>
<name>A0A1L5C061_9CAUD</name>
<evidence type="ECO:0000256" key="2">
    <source>
        <dbReference type="ARBA" id="ARBA00004328"/>
    </source>
</evidence>
<dbReference type="Pfam" id="PF12236">
    <property type="entry name" value="Head-tail_con"/>
    <property type="match status" value="1"/>
</dbReference>
<evidence type="ECO:0000313" key="12">
    <source>
        <dbReference type="Proteomes" id="UP000225023"/>
    </source>
</evidence>
<keyword evidence="7" id="KW-0118">Viral capsid assembly</keyword>
<keyword evidence="5" id="KW-1188">Viral release from host cell</keyword>
<evidence type="ECO:0000256" key="6">
    <source>
        <dbReference type="ARBA" id="ARBA00022844"/>
    </source>
</evidence>
<comment type="subcellular location">
    <subcellularLocation>
        <location evidence="2">Virion</location>
    </subcellularLocation>
</comment>
<comment type="function">
    <text evidence="1">Forms the portal vertex of the capsid. This portal plays critical roles in head assembly, genome packaging, neck/tail attachment, and genome ejection. The portal protein multimerizes as a single ring-shaped homododecamer arranged around a central channel.</text>
</comment>
<keyword evidence="8" id="KW-1171">Viral genome ejection through host cell envelope</keyword>
<gene>
    <name evidence="11" type="ORF">BB738_0350</name>
</gene>
<protein>
    <submittedName>
        <fullName evidence="11">Putative head-to-tail joining protein</fullName>
    </submittedName>
</protein>
<keyword evidence="4" id="KW-1162">Viral penetration into host cytoplasm</keyword>
<keyword evidence="3" id="KW-1244">Viral short tail ejection system</keyword>
<dbReference type="InterPro" id="IPR020991">
    <property type="entry name" value="Connector_podovirus"/>
</dbReference>
<organism evidence="11 12">
    <name type="scientific">Aquamicrobium phage P14</name>
    <dbReference type="NCBI Taxonomy" id="1927013"/>
    <lineage>
        <taxon>Viruses</taxon>
        <taxon>Duplodnaviria</taxon>
        <taxon>Heunggongvirae</taxon>
        <taxon>Uroviricota</taxon>
        <taxon>Caudoviricetes</taxon>
        <taxon>Autographivirales</taxon>
        <taxon>Autonotataviridae</taxon>
        <taxon>Aqualcavirus</taxon>
        <taxon>Aqualcavirus P14</taxon>
    </lineage>
</organism>
<accession>A0A1L5C061</accession>
<dbReference type="EMBL" id="KX660669">
    <property type="protein sequence ID" value="APL99493.1"/>
    <property type="molecule type" value="Genomic_DNA"/>
</dbReference>
<keyword evidence="9" id="KW-0231">Viral genome packaging</keyword>
<sequence length="508" mass="55922">MAHADTAEGKWSSLEGKRQTFIGRCEKYAAFTIPKLCLPNGRSSNASSLSHDYQSVGAQCVNHLSNKLMLTLFSMSRPFFRADPSASMQQEVSEAGGDALASKMAEALALGEKRAMKLLEQMGCRPRLYEAIKHLIVTGNVLLKLEKKGLRTFGLKRYVVQRSHEGTLMHLLLKSEVSFSDLEPDVQEYLTAQGEGDKKRYVLYNWIKRRDDGSYLEQQWVNTCLLDDPKFTGNYKSIDSLPYRVLTWDLAEGDDYGTGLVEDYEGDFASLSALSESQIQSAILASEFRWLVNPAGMTKVEDLERSSNGAALPGTPEDIKLLQSGNGENLTIVQAIGQDYISRIGRGFLLNSAVTRDAERVTAEEIRIQATELETALGGVYSRLAVDFQLPMARWLCAMIELNLDGKDFEPVIVTGLDALSRSGEVELIKAFLMDLAALTNMPPALLQVLKLGNVARLLAAGRGLKADDYVMSEEEQEAQQKQQAELMAQQQATEAGIAAAAQQVAGE</sequence>
<evidence type="ECO:0000256" key="5">
    <source>
        <dbReference type="ARBA" id="ARBA00022612"/>
    </source>
</evidence>
<evidence type="ECO:0000256" key="3">
    <source>
        <dbReference type="ARBA" id="ARBA00022470"/>
    </source>
</evidence>
<evidence type="ECO:0000313" key="11">
    <source>
        <dbReference type="EMBL" id="APL99493.1"/>
    </source>
</evidence>
<dbReference type="OrthoDB" id="5112at10239"/>
<keyword evidence="10" id="KW-1160">Virus entry into host cell</keyword>
<dbReference type="GO" id="GO:0099002">
    <property type="term" value="P:symbiont genome ejection through host cell envelope, short tail mechanism"/>
    <property type="evidence" value="ECO:0007669"/>
    <property type="project" value="UniProtKB-KW"/>
</dbReference>
<keyword evidence="12" id="KW-1185">Reference proteome</keyword>
<evidence type="ECO:0000256" key="9">
    <source>
        <dbReference type="ARBA" id="ARBA00023219"/>
    </source>
</evidence>
<evidence type="ECO:0000256" key="4">
    <source>
        <dbReference type="ARBA" id="ARBA00022595"/>
    </source>
</evidence>